<evidence type="ECO:0000313" key="2">
    <source>
        <dbReference type="EMBL" id="CAG8448682.1"/>
    </source>
</evidence>
<gene>
    <name evidence="2" type="ORF">CPELLU_LOCUS11</name>
</gene>
<keyword evidence="3" id="KW-1185">Reference proteome</keyword>
<dbReference type="InterPro" id="IPR027417">
    <property type="entry name" value="P-loop_NTPase"/>
</dbReference>
<evidence type="ECO:0000313" key="3">
    <source>
        <dbReference type="Proteomes" id="UP000789759"/>
    </source>
</evidence>
<dbReference type="PANTHER" id="PTHR10492">
    <property type="match status" value="1"/>
</dbReference>
<dbReference type="OrthoDB" id="3691720at2759"/>
<dbReference type="SUPFAM" id="SSF52540">
    <property type="entry name" value="P-loop containing nucleoside triphosphate hydrolases"/>
    <property type="match status" value="1"/>
</dbReference>
<protein>
    <submittedName>
        <fullName evidence="2">1020_t:CDS:1</fullName>
    </submittedName>
</protein>
<dbReference type="Pfam" id="PF21530">
    <property type="entry name" value="Pif1_2B_dom"/>
    <property type="match status" value="1"/>
</dbReference>
<dbReference type="EMBL" id="CAJVQA010000002">
    <property type="protein sequence ID" value="CAG8448682.1"/>
    <property type="molecule type" value="Genomic_DNA"/>
</dbReference>
<reference evidence="2" key="1">
    <citation type="submission" date="2021-06" db="EMBL/GenBank/DDBJ databases">
        <authorList>
            <person name="Kallberg Y."/>
            <person name="Tangrot J."/>
            <person name="Rosling A."/>
        </authorList>
    </citation>
    <scope>NUCLEOTIDE SEQUENCE</scope>
    <source>
        <strain evidence="2">FL966</strain>
    </source>
</reference>
<name>A0A9N8VHN8_9GLOM</name>
<dbReference type="InterPro" id="IPR049163">
    <property type="entry name" value="Pif1-like_2B_dom"/>
</dbReference>
<evidence type="ECO:0000259" key="1">
    <source>
        <dbReference type="Pfam" id="PF21530"/>
    </source>
</evidence>
<sequence>MTIEPELNSLIKSVYCNIFIKNICTDQYLKDRIILSSHNTDVNDINITILNSFPRNQKIYLSLDKIVFENNNNFNNLYPSEFLNSLKPAGMPPSSLTLKIGCPIILLRNLAPYQDLCNSSRLIVTRLNDYVIEAHILTEDHAGNLTFIPRISLMTSTSELLFKLK</sequence>
<organism evidence="2 3">
    <name type="scientific">Cetraspora pellucida</name>
    <dbReference type="NCBI Taxonomy" id="1433469"/>
    <lineage>
        <taxon>Eukaryota</taxon>
        <taxon>Fungi</taxon>
        <taxon>Fungi incertae sedis</taxon>
        <taxon>Mucoromycota</taxon>
        <taxon>Glomeromycotina</taxon>
        <taxon>Glomeromycetes</taxon>
        <taxon>Diversisporales</taxon>
        <taxon>Gigasporaceae</taxon>
        <taxon>Cetraspora</taxon>
    </lineage>
</organism>
<accession>A0A9N8VHN8</accession>
<dbReference type="Proteomes" id="UP000789759">
    <property type="component" value="Unassembled WGS sequence"/>
</dbReference>
<feature type="domain" description="DNA helicase Pif1-like 2B" evidence="1">
    <location>
        <begin position="81"/>
        <end position="127"/>
    </location>
</feature>
<dbReference type="AlphaFoldDB" id="A0A9N8VHN8"/>
<dbReference type="PANTHER" id="PTHR10492:SF57">
    <property type="entry name" value="ATP-DEPENDENT DNA HELICASE"/>
    <property type="match status" value="1"/>
</dbReference>
<proteinExistence type="predicted"/>
<comment type="caution">
    <text evidence="2">The sequence shown here is derived from an EMBL/GenBank/DDBJ whole genome shotgun (WGS) entry which is preliminary data.</text>
</comment>